<accession>A0A2A4IW65</accession>
<comment type="caution">
    <text evidence="2">The sequence shown here is derived from an EMBL/GenBank/DDBJ whole genome shotgun (WGS) entry which is preliminary data.</text>
</comment>
<name>A0A2A4IW65_HELVI</name>
<dbReference type="PROSITE" id="PS00758">
    <property type="entry name" value="ARGE_DAPE_CPG2_1"/>
    <property type="match status" value="1"/>
</dbReference>
<dbReference type="InterPro" id="IPR015943">
    <property type="entry name" value="WD40/YVTN_repeat-like_dom_sf"/>
</dbReference>
<dbReference type="SUPFAM" id="SSF50978">
    <property type="entry name" value="WD40 repeat-like"/>
    <property type="match status" value="1"/>
</dbReference>
<protein>
    <submittedName>
        <fullName evidence="2">Uncharacterized protein</fullName>
    </submittedName>
</protein>
<keyword evidence="1" id="KW-0378">Hydrolase</keyword>
<dbReference type="STRING" id="7102.A0A2A4IW65"/>
<gene>
    <name evidence="2" type="ORF">B5V51_11445</name>
</gene>
<evidence type="ECO:0000313" key="2">
    <source>
        <dbReference type="EMBL" id="PCG63981.1"/>
    </source>
</evidence>
<dbReference type="InterPro" id="IPR036322">
    <property type="entry name" value="WD40_repeat_dom_sf"/>
</dbReference>
<proteinExistence type="predicted"/>
<dbReference type="InterPro" id="IPR001261">
    <property type="entry name" value="ArgE/DapE_CS"/>
</dbReference>
<organism evidence="2">
    <name type="scientific">Heliothis virescens</name>
    <name type="common">Tobacco budworm moth</name>
    <dbReference type="NCBI Taxonomy" id="7102"/>
    <lineage>
        <taxon>Eukaryota</taxon>
        <taxon>Metazoa</taxon>
        <taxon>Ecdysozoa</taxon>
        <taxon>Arthropoda</taxon>
        <taxon>Hexapoda</taxon>
        <taxon>Insecta</taxon>
        <taxon>Pterygota</taxon>
        <taxon>Neoptera</taxon>
        <taxon>Endopterygota</taxon>
        <taxon>Lepidoptera</taxon>
        <taxon>Glossata</taxon>
        <taxon>Ditrysia</taxon>
        <taxon>Noctuoidea</taxon>
        <taxon>Noctuidae</taxon>
        <taxon>Heliothinae</taxon>
        <taxon>Heliothis</taxon>
    </lineage>
</organism>
<dbReference type="AlphaFoldDB" id="A0A2A4IW65"/>
<dbReference type="EMBL" id="NWSH01005752">
    <property type="protein sequence ID" value="PCG63981.1"/>
    <property type="molecule type" value="Genomic_DNA"/>
</dbReference>
<reference evidence="2" key="1">
    <citation type="submission" date="2017-09" db="EMBL/GenBank/DDBJ databases">
        <title>Contemporary evolution of a Lepidopteran species, Heliothis virescens, in response to modern agricultural practices.</title>
        <authorList>
            <person name="Fritz M.L."/>
            <person name="Deyonke A.M."/>
            <person name="Papanicolaou A."/>
            <person name="Micinski S."/>
            <person name="Westbrook J."/>
            <person name="Gould F."/>
        </authorList>
    </citation>
    <scope>NUCLEOTIDE SEQUENCE [LARGE SCALE GENOMIC DNA]</scope>
    <source>
        <strain evidence="2">HvINT-</strain>
        <tissue evidence="2">Whole body</tissue>
    </source>
</reference>
<evidence type="ECO:0000256" key="1">
    <source>
        <dbReference type="ARBA" id="ARBA00022801"/>
    </source>
</evidence>
<sequence>MLSLDARITCGCWTPDDNQVYLGTASAQLVVMDVHGAMVSQVQLVAEGGITSMAWSCEKFKMEEGEEGGENNGGHVLAVALGNGEIVLLRGHDDVSPVRVATGLRGNTLAMEWANSRELLAVAGTLIAEADEPVDTPPYKNVVKFYSDVGALIYTVPIPYTQGVVRALTWGHMARRLFVSAGGAKFYSDVGALIYTVPIPYTQVTYKTSLLHLQPRQMTLMITELRDDYPVGPDPRLTLTFSPKTKKKNISL</sequence>
<dbReference type="Gene3D" id="2.130.10.10">
    <property type="entry name" value="YVTN repeat-like/Quinoprotein amine dehydrogenase"/>
    <property type="match status" value="1"/>
</dbReference>